<protein>
    <submittedName>
        <fullName evidence="2">Uncharacterized protein</fullName>
    </submittedName>
</protein>
<name>A0A1Y3BTS0_EURMA</name>
<dbReference type="AlphaFoldDB" id="A0A1Y3BTS0"/>
<reference evidence="2 3" key="1">
    <citation type="submission" date="2017-03" db="EMBL/GenBank/DDBJ databases">
        <title>Genome Survey of Euroglyphus maynei.</title>
        <authorList>
            <person name="Arlian L.G."/>
            <person name="Morgan M.S."/>
            <person name="Rider S.D."/>
        </authorList>
    </citation>
    <scope>NUCLEOTIDE SEQUENCE [LARGE SCALE GENOMIC DNA]</scope>
    <source>
        <strain evidence="2">Arlian Lab</strain>
        <tissue evidence="2">Whole body</tissue>
    </source>
</reference>
<feature type="region of interest" description="Disordered" evidence="1">
    <location>
        <begin position="18"/>
        <end position="52"/>
    </location>
</feature>
<keyword evidence="3" id="KW-1185">Reference proteome</keyword>
<dbReference type="Proteomes" id="UP000194236">
    <property type="component" value="Unassembled WGS sequence"/>
</dbReference>
<comment type="caution">
    <text evidence="2">The sequence shown here is derived from an EMBL/GenBank/DDBJ whole genome shotgun (WGS) entry which is preliminary data.</text>
</comment>
<evidence type="ECO:0000313" key="2">
    <source>
        <dbReference type="EMBL" id="OTF83193.1"/>
    </source>
</evidence>
<evidence type="ECO:0000256" key="1">
    <source>
        <dbReference type="SAM" id="MobiDB-lite"/>
    </source>
</evidence>
<evidence type="ECO:0000313" key="3">
    <source>
        <dbReference type="Proteomes" id="UP000194236"/>
    </source>
</evidence>
<gene>
    <name evidence="2" type="ORF">BLA29_001916</name>
</gene>
<organism evidence="2 3">
    <name type="scientific">Euroglyphus maynei</name>
    <name type="common">Mayne's house dust mite</name>
    <dbReference type="NCBI Taxonomy" id="6958"/>
    <lineage>
        <taxon>Eukaryota</taxon>
        <taxon>Metazoa</taxon>
        <taxon>Ecdysozoa</taxon>
        <taxon>Arthropoda</taxon>
        <taxon>Chelicerata</taxon>
        <taxon>Arachnida</taxon>
        <taxon>Acari</taxon>
        <taxon>Acariformes</taxon>
        <taxon>Sarcoptiformes</taxon>
        <taxon>Astigmata</taxon>
        <taxon>Psoroptidia</taxon>
        <taxon>Analgoidea</taxon>
        <taxon>Pyroglyphidae</taxon>
        <taxon>Pyroglyphinae</taxon>
        <taxon>Euroglyphus</taxon>
    </lineage>
</organism>
<dbReference type="EMBL" id="MUJZ01004679">
    <property type="protein sequence ID" value="OTF83193.1"/>
    <property type="molecule type" value="Genomic_DNA"/>
</dbReference>
<proteinExistence type="predicted"/>
<accession>A0A1Y3BTS0</accession>
<sequence>MTKAGRSTVVDGEATPLYRATNGFTDDDCTDAVANGNDDDETFDTDEHGNDRSEAFETIEIEETVDDDVDGLATIGAVAVVGLDEAGTETDTEDGIG</sequence>